<dbReference type="GeneID" id="65071906"/>
<dbReference type="KEGG" id="vg:65071906"/>
<dbReference type="RefSeq" id="YP_010082898.1">
    <property type="nucleotide sequence ID" value="NC_055035.1"/>
</dbReference>
<evidence type="ECO:0000313" key="2">
    <source>
        <dbReference type="Proteomes" id="UP000292160"/>
    </source>
</evidence>
<sequence>MTLFLVYAIMNYQLKQRSDYMRKTILEDELKELLKQGIDKLDIGEIESLDLSNYKYFKYLDLEYLTKIIPRYDDFYYELKVHLVGNWYRLLKGTTINDLMAELYTLYLDFEKDNQKVLSRLIFLISQKRENSIYYIESYFKTLEDKEIFISKMFYSIIDEDIETIKMTLLYSYKGVPRYMEIDNCYNLMEAITNELKGVDNE</sequence>
<name>A0A481W5H1_9CAUD</name>
<reference evidence="1 2" key="1">
    <citation type="submission" date="2019-02" db="EMBL/GenBank/DDBJ databases">
        <title>Genomic, morphological and functional characterisation of novel bacteriophage Fnu1 capable of disrupt Fusobacterium nucleatum biofilm.</title>
        <authorList>
            <person name="Kabwe M."/>
            <person name="Brown T.L."/>
            <person name="Dashper S."/>
            <person name="Speirs L."/>
            <person name="Ku H."/>
            <person name="Petrovski S."/>
            <person name="Chan H.T."/>
            <person name="Lock P."/>
            <person name="Tucci J."/>
        </authorList>
    </citation>
    <scope>NUCLEOTIDE SEQUENCE [LARGE SCALE GENOMIC DNA]</scope>
</reference>
<dbReference type="Proteomes" id="UP000292160">
    <property type="component" value="Segment"/>
</dbReference>
<evidence type="ECO:0000313" key="1">
    <source>
        <dbReference type="EMBL" id="QBJ04117.1"/>
    </source>
</evidence>
<accession>A0A481W5H1</accession>
<proteinExistence type="predicted"/>
<keyword evidence="2" id="KW-1185">Reference proteome</keyword>
<dbReference type="EMBL" id="MK554696">
    <property type="protein sequence ID" value="QBJ04117.1"/>
    <property type="molecule type" value="Genomic_DNA"/>
</dbReference>
<organism evidence="1 2">
    <name type="scientific">Fusobacterium phage Fnu1</name>
    <dbReference type="NCBI Taxonomy" id="2530024"/>
    <lineage>
        <taxon>Viruses</taxon>
        <taxon>Duplodnaviria</taxon>
        <taxon>Heunggongvirae</taxon>
        <taxon>Uroviricota</taxon>
        <taxon>Caudoviricetes</taxon>
        <taxon>Latrobevirus</taxon>
        <taxon>Latrobevirus FNU1</taxon>
    </lineage>
</organism>
<protein>
    <submittedName>
        <fullName evidence="1">Uncharacterized protein</fullName>
    </submittedName>
</protein>